<name>A0A7R9KR56_9ACAR</name>
<evidence type="ECO:0000256" key="2">
    <source>
        <dbReference type="ARBA" id="ARBA00022741"/>
    </source>
</evidence>
<dbReference type="EMBL" id="CAJPIZ010004859">
    <property type="protein sequence ID" value="CAG2108012.1"/>
    <property type="molecule type" value="Genomic_DNA"/>
</dbReference>
<evidence type="ECO:0000256" key="4">
    <source>
        <dbReference type="ARBA" id="ARBA00022840"/>
    </source>
</evidence>
<dbReference type="InterPro" id="IPR008271">
    <property type="entry name" value="Ser/Thr_kinase_AS"/>
</dbReference>
<feature type="domain" description="Protein kinase" evidence="6">
    <location>
        <begin position="1"/>
        <end position="188"/>
    </location>
</feature>
<keyword evidence="4" id="KW-0067">ATP-binding</keyword>
<proteinExistence type="inferred from homology"/>
<dbReference type="GO" id="GO:0005737">
    <property type="term" value="C:cytoplasm"/>
    <property type="evidence" value="ECO:0007669"/>
    <property type="project" value="TreeGrafter"/>
</dbReference>
<dbReference type="PANTHER" id="PTHR11042">
    <property type="entry name" value="EUKARYOTIC TRANSLATION INITIATION FACTOR 2-ALPHA KINASE EIF2-ALPHA KINASE -RELATED"/>
    <property type="match status" value="1"/>
</dbReference>
<dbReference type="SUPFAM" id="SSF56112">
    <property type="entry name" value="Protein kinase-like (PK-like)"/>
    <property type="match status" value="1"/>
</dbReference>
<dbReference type="GO" id="GO:0004672">
    <property type="term" value="F:protein kinase activity"/>
    <property type="evidence" value="ECO:0007669"/>
    <property type="project" value="InterPro"/>
</dbReference>
<dbReference type="OrthoDB" id="6424205at2759"/>
<accession>A0A7R9KR56</accession>
<dbReference type="InterPro" id="IPR011009">
    <property type="entry name" value="Kinase-like_dom_sf"/>
</dbReference>
<dbReference type="SMART" id="SM00220">
    <property type="entry name" value="S_TKc"/>
    <property type="match status" value="1"/>
</dbReference>
<dbReference type="EMBL" id="OC859434">
    <property type="protein sequence ID" value="CAD7627582.1"/>
    <property type="molecule type" value="Genomic_DNA"/>
</dbReference>
<evidence type="ECO:0000259" key="6">
    <source>
        <dbReference type="PROSITE" id="PS50011"/>
    </source>
</evidence>
<evidence type="ECO:0000256" key="1">
    <source>
        <dbReference type="ARBA" id="ARBA00022679"/>
    </source>
</evidence>
<sequence>MDYYEYFISCEILQELLKCLQYLHDMDPPVIHRDLKPENVLISPNNMHIKLCDFGLATDHVSPSMDHTQGTGTPQYMAIEVITSRQYSIKADIYSLGVIASHLFDADLNVAYGWDSTHGDYEKRQLLPLPRIGRSYAMEKRQGLIPSPRVGRSSATYNGIETDCSLNPELCNELMARVLHAVHEEVPP</sequence>
<dbReference type="GO" id="GO:0005524">
    <property type="term" value="F:ATP binding"/>
    <property type="evidence" value="ECO:0007669"/>
    <property type="project" value="UniProtKB-KW"/>
</dbReference>
<evidence type="ECO:0000313" key="8">
    <source>
        <dbReference type="Proteomes" id="UP000759131"/>
    </source>
</evidence>
<dbReference type="InterPro" id="IPR050339">
    <property type="entry name" value="CC_SR_Kinase"/>
</dbReference>
<comment type="similarity">
    <text evidence="5">Belongs to the protein kinase superfamily. Ser/Thr protein kinase family. GCN2 subfamily.</text>
</comment>
<keyword evidence="1" id="KW-0808">Transferase</keyword>
<gene>
    <name evidence="7" type="ORF">OSB1V03_LOCUS8008</name>
</gene>
<feature type="non-terminal residue" evidence="7">
    <location>
        <position position="1"/>
    </location>
</feature>
<dbReference type="PROSITE" id="PS50011">
    <property type="entry name" value="PROTEIN_KINASE_DOM"/>
    <property type="match status" value="1"/>
</dbReference>
<keyword evidence="3" id="KW-0418">Kinase</keyword>
<dbReference type="AlphaFoldDB" id="A0A7R9KR56"/>
<dbReference type="PROSITE" id="PS00108">
    <property type="entry name" value="PROTEIN_KINASE_ST"/>
    <property type="match status" value="1"/>
</dbReference>
<evidence type="ECO:0000256" key="3">
    <source>
        <dbReference type="ARBA" id="ARBA00022777"/>
    </source>
</evidence>
<keyword evidence="2" id="KW-0547">Nucleotide-binding</keyword>
<dbReference type="Gene3D" id="1.10.510.10">
    <property type="entry name" value="Transferase(Phosphotransferase) domain 1"/>
    <property type="match status" value="1"/>
</dbReference>
<evidence type="ECO:0000313" key="7">
    <source>
        <dbReference type="EMBL" id="CAD7627582.1"/>
    </source>
</evidence>
<dbReference type="Proteomes" id="UP000759131">
    <property type="component" value="Unassembled WGS sequence"/>
</dbReference>
<dbReference type="Pfam" id="PF00069">
    <property type="entry name" value="Pkinase"/>
    <property type="match status" value="1"/>
</dbReference>
<reference evidence="7" key="1">
    <citation type="submission" date="2020-11" db="EMBL/GenBank/DDBJ databases">
        <authorList>
            <person name="Tran Van P."/>
        </authorList>
    </citation>
    <scope>NUCLEOTIDE SEQUENCE</scope>
</reference>
<dbReference type="InterPro" id="IPR000719">
    <property type="entry name" value="Prot_kinase_dom"/>
</dbReference>
<keyword evidence="8" id="KW-1185">Reference proteome</keyword>
<dbReference type="GO" id="GO:0005634">
    <property type="term" value="C:nucleus"/>
    <property type="evidence" value="ECO:0007669"/>
    <property type="project" value="TreeGrafter"/>
</dbReference>
<evidence type="ECO:0000256" key="5">
    <source>
        <dbReference type="ARBA" id="ARBA00037982"/>
    </source>
</evidence>
<organism evidence="7">
    <name type="scientific">Medioppia subpectinata</name>
    <dbReference type="NCBI Taxonomy" id="1979941"/>
    <lineage>
        <taxon>Eukaryota</taxon>
        <taxon>Metazoa</taxon>
        <taxon>Ecdysozoa</taxon>
        <taxon>Arthropoda</taxon>
        <taxon>Chelicerata</taxon>
        <taxon>Arachnida</taxon>
        <taxon>Acari</taxon>
        <taxon>Acariformes</taxon>
        <taxon>Sarcoptiformes</taxon>
        <taxon>Oribatida</taxon>
        <taxon>Brachypylina</taxon>
        <taxon>Oppioidea</taxon>
        <taxon>Oppiidae</taxon>
        <taxon>Medioppia</taxon>
    </lineage>
</organism>
<protein>
    <recommendedName>
        <fullName evidence="6">Protein kinase domain-containing protein</fullName>
    </recommendedName>
</protein>